<keyword evidence="6" id="KW-1185">Reference proteome</keyword>
<feature type="region of interest" description="Disordered" evidence="2">
    <location>
        <begin position="1"/>
        <end position="38"/>
    </location>
</feature>
<evidence type="ECO:0000313" key="6">
    <source>
        <dbReference type="Proteomes" id="UP001156905"/>
    </source>
</evidence>
<dbReference type="PANTHER" id="PTHR30386:SF24">
    <property type="entry name" value="MULTIDRUG RESISTANCE EFFLUX PUMP"/>
    <property type="match status" value="1"/>
</dbReference>
<proteinExistence type="predicted"/>
<dbReference type="PRINTS" id="PR01490">
    <property type="entry name" value="RTXTOXIND"/>
</dbReference>
<evidence type="ECO:0000259" key="4">
    <source>
        <dbReference type="Pfam" id="PF25917"/>
    </source>
</evidence>
<evidence type="ECO:0000256" key="3">
    <source>
        <dbReference type="SAM" id="Phobius"/>
    </source>
</evidence>
<feature type="compositionally biased region" description="Polar residues" evidence="2">
    <location>
        <begin position="1"/>
        <end position="10"/>
    </location>
</feature>
<dbReference type="Gene3D" id="2.40.50.100">
    <property type="match status" value="1"/>
</dbReference>
<dbReference type="PANTHER" id="PTHR30386">
    <property type="entry name" value="MEMBRANE FUSION SUBUNIT OF EMRAB-TOLC MULTIDRUG EFFLUX PUMP"/>
    <property type="match status" value="1"/>
</dbReference>
<keyword evidence="1" id="KW-0175">Coiled coil</keyword>
<gene>
    <name evidence="5" type="ORF">GCM10007857_08040</name>
</gene>
<dbReference type="RefSeq" id="WP_284261348.1">
    <property type="nucleotide sequence ID" value="NZ_BSOW01000002.1"/>
</dbReference>
<evidence type="ECO:0000313" key="5">
    <source>
        <dbReference type="EMBL" id="GLR84094.1"/>
    </source>
</evidence>
<dbReference type="InterPro" id="IPR058625">
    <property type="entry name" value="MdtA-like_BSH"/>
</dbReference>
<keyword evidence="3" id="KW-0812">Transmembrane</keyword>
<protein>
    <submittedName>
        <fullName evidence="5">Secretion protein</fullName>
    </submittedName>
</protein>
<dbReference type="Gene3D" id="2.40.30.170">
    <property type="match status" value="1"/>
</dbReference>
<reference evidence="6" key="1">
    <citation type="journal article" date="2019" name="Int. J. Syst. Evol. Microbiol.">
        <title>The Global Catalogue of Microorganisms (GCM) 10K type strain sequencing project: providing services to taxonomists for standard genome sequencing and annotation.</title>
        <authorList>
            <consortium name="The Broad Institute Genomics Platform"/>
            <consortium name="The Broad Institute Genome Sequencing Center for Infectious Disease"/>
            <person name="Wu L."/>
            <person name="Ma J."/>
        </authorList>
    </citation>
    <scope>NUCLEOTIDE SEQUENCE [LARGE SCALE GENOMIC DNA]</scope>
    <source>
        <strain evidence="6">NBRC 102520</strain>
    </source>
</reference>
<dbReference type="InterPro" id="IPR050739">
    <property type="entry name" value="MFP"/>
</dbReference>
<dbReference type="Pfam" id="PF25917">
    <property type="entry name" value="BSH_RND"/>
    <property type="match status" value="1"/>
</dbReference>
<keyword evidence="3" id="KW-1133">Transmembrane helix</keyword>
<feature type="coiled-coil region" evidence="1">
    <location>
        <begin position="141"/>
        <end position="175"/>
    </location>
</feature>
<name>A0ABQ6AT07_9BRAD</name>
<evidence type="ECO:0000256" key="1">
    <source>
        <dbReference type="SAM" id="Coils"/>
    </source>
</evidence>
<sequence>MSVLTSNTTFRIRPDESAPADAPVQLTSQVEEPPAKKRRPRWPWLLAGSIVAASAATVLWRIYMPTPDVWTNNAYVRVHYATIASRVAGQITSVAVDNNQMVKAGDLLVQLDDRDFRTALDTARATLARDRAAAANAAANVSRQTALIAQAKAQLEMARAQLSFAEKDASRYERLASTGAGTVKMQQQADTSLLTGQALADGAKAALEAALTQLTIAKAEEEAVMATVKADEAQLTQAQLNLSYSQIRAPVDGMVGQRAVQVGNYVSPGAGLMAVVPLSDVYVEANYREVQLKHVQPGQHARIHVDAYDIDLDGTVVGVPAATGATFATIQPDNATGNFTKIVQRLPVKIMLSPNQPLARLLRVGLSVEATIETGFEDVVGAHRTFDAALTDLSKKEF</sequence>
<comment type="caution">
    <text evidence="5">The sequence shown here is derived from an EMBL/GenBank/DDBJ whole genome shotgun (WGS) entry which is preliminary data.</text>
</comment>
<organism evidence="5 6">
    <name type="scientific">Bradyrhizobium iriomotense</name>
    <dbReference type="NCBI Taxonomy" id="441950"/>
    <lineage>
        <taxon>Bacteria</taxon>
        <taxon>Pseudomonadati</taxon>
        <taxon>Pseudomonadota</taxon>
        <taxon>Alphaproteobacteria</taxon>
        <taxon>Hyphomicrobiales</taxon>
        <taxon>Nitrobacteraceae</taxon>
        <taxon>Bradyrhizobium</taxon>
    </lineage>
</organism>
<evidence type="ECO:0000256" key="2">
    <source>
        <dbReference type="SAM" id="MobiDB-lite"/>
    </source>
</evidence>
<keyword evidence="3" id="KW-0472">Membrane</keyword>
<feature type="transmembrane region" description="Helical" evidence="3">
    <location>
        <begin position="44"/>
        <end position="63"/>
    </location>
</feature>
<feature type="domain" description="Multidrug resistance protein MdtA-like barrel-sandwich hybrid" evidence="4">
    <location>
        <begin position="81"/>
        <end position="276"/>
    </location>
</feature>
<dbReference type="Gene3D" id="1.10.287.470">
    <property type="entry name" value="Helix hairpin bin"/>
    <property type="match status" value="1"/>
</dbReference>
<dbReference type="EMBL" id="BSOW01000002">
    <property type="protein sequence ID" value="GLR84094.1"/>
    <property type="molecule type" value="Genomic_DNA"/>
</dbReference>
<dbReference type="SUPFAM" id="SSF111369">
    <property type="entry name" value="HlyD-like secretion proteins"/>
    <property type="match status" value="2"/>
</dbReference>
<dbReference type="Proteomes" id="UP001156905">
    <property type="component" value="Unassembled WGS sequence"/>
</dbReference>
<accession>A0ABQ6AT07</accession>